<evidence type="ECO:0000313" key="5">
    <source>
        <dbReference type="Proteomes" id="UP000234789"/>
    </source>
</evidence>
<gene>
    <name evidence="4" type="ORF">B8V81_2957</name>
</gene>
<comment type="similarity">
    <text evidence="1">Belongs to the DinB family.</text>
</comment>
<dbReference type="EMBL" id="NFEZ01000004">
    <property type="protein sequence ID" value="PLT44526.1"/>
    <property type="molecule type" value="Genomic_DNA"/>
</dbReference>
<feature type="binding site" evidence="3">
    <location>
        <position position="131"/>
    </location>
    <ligand>
        <name>a divalent metal cation</name>
        <dbReference type="ChEBI" id="CHEBI:60240"/>
    </ligand>
</feature>
<keyword evidence="2 3" id="KW-0479">Metal-binding</keyword>
<comment type="caution">
    <text evidence="4">The sequence shown here is derived from an EMBL/GenBank/DDBJ whole genome shotgun (WGS) entry which is preliminary data.</text>
</comment>
<dbReference type="Proteomes" id="UP000234789">
    <property type="component" value="Unassembled WGS sequence"/>
</dbReference>
<proteinExistence type="inferred from homology"/>
<sequence length="157" mass="17747">MNRLHDDYEYHAWASMRVLKHLETLPAGTLTQEVQLGFSSLAEVLGHLAAAEEIWLARLKGEPAPSLTPRPFQTVEQARLAFDGVFMAMRQFLDNNPDSEEVISYRNSAGKEFQSTIAEILQHVLYHGAYHRGNISTILRSLGHPGIGTDYILFLRR</sequence>
<dbReference type="AlphaFoldDB" id="A0A2N5N2H8"/>
<evidence type="ECO:0000256" key="2">
    <source>
        <dbReference type="ARBA" id="ARBA00022723"/>
    </source>
</evidence>
<dbReference type="InterPro" id="IPR034660">
    <property type="entry name" value="DinB/YfiT-like"/>
</dbReference>
<dbReference type="GO" id="GO:0046872">
    <property type="term" value="F:metal ion binding"/>
    <property type="evidence" value="ECO:0007669"/>
    <property type="project" value="UniProtKB-KW"/>
</dbReference>
<dbReference type="Pfam" id="PF05163">
    <property type="entry name" value="DinB"/>
    <property type="match status" value="1"/>
</dbReference>
<evidence type="ECO:0000256" key="1">
    <source>
        <dbReference type="ARBA" id="ARBA00008635"/>
    </source>
</evidence>
<protein>
    <submittedName>
        <fullName evidence="4">DinB protein</fullName>
    </submittedName>
</protein>
<keyword evidence="5" id="KW-1185">Reference proteome</keyword>
<name>A0A2N5N2H8_9BACL</name>
<dbReference type="PANTHER" id="PTHR37302:SF1">
    <property type="entry name" value="PROTEIN DINB"/>
    <property type="match status" value="1"/>
</dbReference>
<organism evidence="4 5">
    <name type="scientific">Paenibacillus pasadenensis</name>
    <dbReference type="NCBI Taxonomy" id="217090"/>
    <lineage>
        <taxon>Bacteria</taxon>
        <taxon>Bacillati</taxon>
        <taxon>Bacillota</taxon>
        <taxon>Bacilli</taxon>
        <taxon>Bacillales</taxon>
        <taxon>Paenibacillaceae</taxon>
        <taxon>Paenibacillus</taxon>
    </lineage>
</organism>
<dbReference type="InterPro" id="IPR007837">
    <property type="entry name" value="DinB"/>
</dbReference>
<evidence type="ECO:0000256" key="3">
    <source>
        <dbReference type="PIRSR" id="PIRSR607837-1"/>
    </source>
</evidence>
<evidence type="ECO:0000313" key="4">
    <source>
        <dbReference type="EMBL" id="PLT44526.1"/>
    </source>
</evidence>
<dbReference type="Gene3D" id="1.20.120.450">
    <property type="entry name" value="dinb family like domain"/>
    <property type="match status" value="1"/>
</dbReference>
<reference evidence="4 5" key="1">
    <citation type="submission" date="2017-05" db="EMBL/GenBank/DDBJ databases">
        <title>Functional genome analysis of Paenibacillus pasadenensis strain R16: insights on endophytic life style and antifungal activity.</title>
        <authorList>
            <person name="Passera A."/>
            <person name="Marcolungo L."/>
            <person name="Casati P."/>
            <person name="Brasca M."/>
            <person name="Quaglino F."/>
            <person name="Delledonne M."/>
        </authorList>
    </citation>
    <scope>NUCLEOTIDE SEQUENCE [LARGE SCALE GENOMIC DNA]</scope>
    <source>
        <strain evidence="4 5">R16</strain>
    </source>
</reference>
<feature type="binding site" evidence="3">
    <location>
        <position position="47"/>
    </location>
    <ligand>
        <name>a divalent metal cation</name>
        <dbReference type="ChEBI" id="CHEBI:60240"/>
    </ligand>
</feature>
<feature type="binding site" evidence="3">
    <location>
        <position position="127"/>
    </location>
    <ligand>
        <name>a divalent metal cation</name>
        <dbReference type="ChEBI" id="CHEBI:60240"/>
    </ligand>
</feature>
<accession>A0A2N5N2H8</accession>
<dbReference type="SUPFAM" id="SSF109854">
    <property type="entry name" value="DinB/YfiT-like putative metalloenzymes"/>
    <property type="match status" value="1"/>
</dbReference>
<dbReference type="RefSeq" id="WP_101808609.1">
    <property type="nucleotide sequence ID" value="NZ_NFEZ01000004.1"/>
</dbReference>
<dbReference type="PANTHER" id="PTHR37302">
    <property type="entry name" value="SLR1116 PROTEIN"/>
    <property type="match status" value="1"/>
</dbReference>